<proteinExistence type="predicted"/>
<dbReference type="GO" id="GO:0140096">
    <property type="term" value="F:catalytic activity, acting on a protein"/>
    <property type="evidence" value="ECO:0007669"/>
    <property type="project" value="UniProtKB-ARBA"/>
</dbReference>
<dbReference type="EMBL" id="JALBUF010000002">
    <property type="protein sequence ID" value="MCI0182793.1"/>
    <property type="molecule type" value="Genomic_DNA"/>
</dbReference>
<dbReference type="RefSeq" id="WP_241712400.1">
    <property type="nucleotide sequence ID" value="NZ_JALBUF010000002.1"/>
</dbReference>
<dbReference type="Proteomes" id="UP001139263">
    <property type="component" value="Unassembled WGS sequence"/>
</dbReference>
<sequence>MQQRTIFTNGIFLSQARPVYQASALLPFIEQEAMSLYSRDVGIPILHFWRHKHALLLGSRDATLPGVKEVALDLTKQGIAVAVRPFGGLAVALDLGVVNVSMIIPYPPNLDEAFWMFAKWLQESCMQEGNVTIGEVDGAYCPGRFDLAIHGVKFAGIAQRRIQDVAIISAFVNVVHTVNDREGLVETFYRKAIYTQKEWPQFVPTIVRGKVGDLLIEPSLDQQCLVNQWMDVVVGHIENEAMQCLTLPPIDERYYREAYKRLIKRLRLQEWIVLDEKM</sequence>
<dbReference type="Pfam" id="PF21948">
    <property type="entry name" value="LplA-B_cat"/>
    <property type="match status" value="1"/>
</dbReference>
<dbReference type="PROSITE" id="PS51733">
    <property type="entry name" value="BPL_LPL_CATALYTIC"/>
    <property type="match status" value="1"/>
</dbReference>
<dbReference type="SUPFAM" id="SSF55681">
    <property type="entry name" value="Class II aaRS and biotin synthetases"/>
    <property type="match status" value="1"/>
</dbReference>
<dbReference type="GO" id="GO:0009249">
    <property type="term" value="P:protein lipoylation"/>
    <property type="evidence" value="ECO:0007669"/>
    <property type="project" value="UniProtKB-ARBA"/>
</dbReference>
<accession>A0A9X1V7P7</accession>
<dbReference type="InterPro" id="IPR045864">
    <property type="entry name" value="aa-tRNA-synth_II/BPL/LPL"/>
</dbReference>
<reference evidence="2" key="1">
    <citation type="submission" date="2022-03" db="EMBL/GenBank/DDBJ databases">
        <title>Draft Genome Sequence of Firmicute Strain S0AB, a Heterotrophic Iron/Sulfur-Oxidizing Extreme Acidophile.</title>
        <authorList>
            <person name="Vergara E."/>
            <person name="Pakostova E."/>
            <person name="Johnson D.B."/>
            <person name="Holmes D.S."/>
        </authorList>
    </citation>
    <scope>NUCLEOTIDE SEQUENCE</scope>
    <source>
        <strain evidence="2">S0AB</strain>
    </source>
</reference>
<organism evidence="2 3">
    <name type="scientific">Sulfoacidibacillus ferrooxidans</name>
    <dbReference type="NCBI Taxonomy" id="2005001"/>
    <lineage>
        <taxon>Bacteria</taxon>
        <taxon>Bacillati</taxon>
        <taxon>Bacillota</taxon>
        <taxon>Bacilli</taxon>
        <taxon>Bacillales</taxon>
        <taxon>Alicyclobacillaceae</taxon>
        <taxon>Sulfoacidibacillus</taxon>
    </lineage>
</organism>
<evidence type="ECO:0000259" key="1">
    <source>
        <dbReference type="PROSITE" id="PS51733"/>
    </source>
</evidence>
<evidence type="ECO:0000313" key="3">
    <source>
        <dbReference type="Proteomes" id="UP001139263"/>
    </source>
</evidence>
<feature type="domain" description="BPL/LPL catalytic" evidence="1">
    <location>
        <begin position="40"/>
        <end position="218"/>
    </location>
</feature>
<keyword evidence="3" id="KW-1185">Reference proteome</keyword>
<name>A0A9X1V7P7_9BACL</name>
<dbReference type="AlphaFoldDB" id="A0A9X1V7P7"/>
<dbReference type="InterPro" id="IPR004143">
    <property type="entry name" value="BPL_LPL_catalytic"/>
</dbReference>
<comment type="caution">
    <text evidence="2">The sequence shown here is derived from an EMBL/GenBank/DDBJ whole genome shotgun (WGS) entry which is preliminary data.</text>
</comment>
<protein>
    <recommendedName>
        <fullName evidence="1">BPL/LPL catalytic domain-containing protein</fullName>
    </recommendedName>
</protein>
<dbReference type="Gene3D" id="3.30.930.10">
    <property type="entry name" value="Bira Bifunctional Protein, Domain 2"/>
    <property type="match status" value="1"/>
</dbReference>
<dbReference type="GO" id="GO:0016740">
    <property type="term" value="F:transferase activity"/>
    <property type="evidence" value="ECO:0007669"/>
    <property type="project" value="UniProtKB-ARBA"/>
</dbReference>
<gene>
    <name evidence="2" type="ORF">MM817_01062</name>
</gene>
<evidence type="ECO:0000313" key="2">
    <source>
        <dbReference type="EMBL" id="MCI0182793.1"/>
    </source>
</evidence>